<comment type="caution">
    <text evidence="20">The sequence shown here is derived from an EMBL/GenBank/DDBJ whole genome shotgun (WGS) entry which is preliminary data.</text>
</comment>
<keyword evidence="4" id="KW-1003">Cell membrane</keyword>
<dbReference type="GO" id="GO:0008360">
    <property type="term" value="P:regulation of cell shape"/>
    <property type="evidence" value="ECO:0007669"/>
    <property type="project" value="UniProtKB-KW"/>
</dbReference>
<accession>A0A0G0UP23</accession>
<evidence type="ECO:0000259" key="18">
    <source>
        <dbReference type="Pfam" id="PF00905"/>
    </source>
</evidence>
<dbReference type="GO" id="GO:0006508">
    <property type="term" value="P:proteolysis"/>
    <property type="evidence" value="ECO:0007669"/>
    <property type="project" value="UniProtKB-KW"/>
</dbReference>
<evidence type="ECO:0000256" key="10">
    <source>
        <dbReference type="ARBA" id="ARBA00022960"/>
    </source>
</evidence>
<keyword evidence="11" id="KW-0573">Peptidoglycan synthesis</keyword>
<proteinExistence type="inferred from homology"/>
<dbReference type="GO" id="GO:0008955">
    <property type="term" value="F:peptidoglycan glycosyltransferase activity"/>
    <property type="evidence" value="ECO:0007669"/>
    <property type="project" value="UniProtKB-EC"/>
</dbReference>
<feature type="compositionally biased region" description="Polar residues" evidence="17">
    <location>
        <begin position="672"/>
        <end position="681"/>
    </location>
</feature>
<comment type="similarity">
    <text evidence="2">In the C-terminal section; belongs to the transpeptidase family.</text>
</comment>
<dbReference type="InterPro" id="IPR050396">
    <property type="entry name" value="Glycosyltr_51/Transpeptidase"/>
</dbReference>
<evidence type="ECO:0000256" key="4">
    <source>
        <dbReference type="ARBA" id="ARBA00022475"/>
    </source>
</evidence>
<evidence type="ECO:0000256" key="7">
    <source>
        <dbReference type="ARBA" id="ARBA00022676"/>
    </source>
</evidence>
<comment type="catalytic activity">
    <reaction evidence="15">
        <text>Preferential cleavage: (Ac)2-L-Lys-D-Ala-|-D-Ala. Also transpeptidation of peptidyl-alanyl moieties that are N-acyl substituents of D-alanine.</text>
        <dbReference type="EC" id="3.4.16.4"/>
    </reaction>
</comment>
<comment type="catalytic activity">
    <reaction evidence="16">
        <text>[GlcNAc-(1-&gt;4)-Mur2Ac(oyl-L-Ala-gamma-D-Glu-L-Lys-D-Ala-D-Ala)](n)-di-trans,octa-cis-undecaprenyl diphosphate + beta-D-GlcNAc-(1-&gt;4)-Mur2Ac(oyl-L-Ala-gamma-D-Glu-L-Lys-D-Ala-D-Ala)-di-trans,octa-cis-undecaprenyl diphosphate = [GlcNAc-(1-&gt;4)-Mur2Ac(oyl-L-Ala-gamma-D-Glu-L-Lys-D-Ala-D-Ala)](n+1)-di-trans,octa-cis-undecaprenyl diphosphate + di-trans,octa-cis-undecaprenyl diphosphate + H(+)</text>
        <dbReference type="Rhea" id="RHEA:23708"/>
        <dbReference type="Rhea" id="RHEA-COMP:9602"/>
        <dbReference type="Rhea" id="RHEA-COMP:9603"/>
        <dbReference type="ChEBI" id="CHEBI:15378"/>
        <dbReference type="ChEBI" id="CHEBI:58405"/>
        <dbReference type="ChEBI" id="CHEBI:60033"/>
        <dbReference type="ChEBI" id="CHEBI:78435"/>
        <dbReference type="EC" id="2.4.99.28"/>
    </reaction>
</comment>
<feature type="domain" description="Glycosyl transferase family 51" evidence="19">
    <location>
        <begin position="64"/>
        <end position="237"/>
    </location>
</feature>
<evidence type="ECO:0000256" key="2">
    <source>
        <dbReference type="ARBA" id="ARBA00007090"/>
    </source>
</evidence>
<dbReference type="NCBIfam" id="TIGR02074">
    <property type="entry name" value="PBP_1a_fam"/>
    <property type="match status" value="1"/>
</dbReference>
<keyword evidence="14" id="KW-0961">Cell wall biogenesis/degradation</keyword>
<dbReference type="Gene3D" id="3.40.710.10">
    <property type="entry name" value="DD-peptidase/beta-lactamase superfamily"/>
    <property type="match status" value="1"/>
</dbReference>
<keyword evidence="13" id="KW-0511">Multifunctional enzyme</keyword>
<keyword evidence="10" id="KW-0133">Cell shape</keyword>
<feature type="region of interest" description="Disordered" evidence="17">
    <location>
        <begin position="670"/>
        <end position="689"/>
    </location>
</feature>
<dbReference type="GO" id="GO:0009252">
    <property type="term" value="P:peptidoglycan biosynthetic process"/>
    <property type="evidence" value="ECO:0007669"/>
    <property type="project" value="UniProtKB-KW"/>
</dbReference>
<reference evidence="20 21" key="1">
    <citation type="journal article" date="2015" name="Nature">
        <title>rRNA introns, odd ribosomes, and small enigmatic genomes across a large radiation of phyla.</title>
        <authorList>
            <person name="Brown C.T."/>
            <person name="Hug L.A."/>
            <person name="Thomas B.C."/>
            <person name="Sharon I."/>
            <person name="Castelle C.J."/>
            <person name="Singh A."/>
            <person name="Wilkins M.J."/>
            <person name="Williams K.H."/>
            <person name="Banfield J.F."/>
        </authorList>
    </citation>
    <scope>NUCLEOTIDE SEQUENCE [LARGE SCALE GENOMIC DNA]</scope>
</reference>
<dbReference type="GO" id="GO:0008658">
    <property type="term" value="F:penicillin binding"/>
    <property type="evidence" value="ECO:0007669"/>
    <property type="project" value="InterPro"/>
</dbReference>
<keyword evidence="5" id="KW-0121">Carboxypeptidase</keyword>
<dbReference type="InterPro" id="IPR001264">
    <property type="entry name" value="Glyco_trans_51"/>
</dbReference>
<dbReference type="Proteomes" id="UP000033918">
    <property type="component" value="Unassembled WGS sequence"/>
</dbReference>
<organism evidence="20 21">
    <name type="scientific">Candidatus Wolfebacteria bacterium GW2011_GWB1_41_12</name>
    <dbReference type="NCBI Taxonomy" id="1619006"/>
    <lineage>
        <taxon>Bacteria</taxon>
        <taxon>Candidatus Wolfeibacteriota</taxon>
    </lineage>
</organism>
<name>A0A0G0UP23_9BACT</name>
<evidence type="ECO:0000313" key="20">
    <source>
        <dbReference type="EMBL" id="KKR89231.1"/>
    </source>
</evidence>
<dbReference type="GO" id="GO:0009002">
    <property type="term" value="F:serine-type D-Ala-D-Ala carboxypeptidase activity"/>
    <property type="evidence" value="ECO:0007669"/>
    <property type="project" value="UniProtKB-EC"/>
</dbReference>
<dbReference type="PATRIC" id="fig|1619006.3.peg.139"/>
<dbReference type="AlphaFoldDB" id="A0A0G0UP23"/>
<dbReference type="Pfam" id="PF00905">
    <property type="entry name" value="Transpeptidase"/>
    <property type="match status" value="1"/>
</dbReference>
<keyword evidence="12" id="KW-0472">Membrane</keyword>
<evidence type="ECO:0000256" key="13">
    <source>
        <dbReference type="ARBA" id="ARBA00023268"/>
    </source>
</evidence>
<evidence type="ECO:0000313" key="21">
    <source>
        <dbReference type="Proteomes" id="UP000033918"/>
    </source>
</evidence>
<keyword evidence="8" id="KW-0808">Transferase</keyword>
<dbReference type="PANTHER" id="PTHR32282:SF11">
    <property type="entry name" value="PENICILLIN-BINDING PROTEIN 1B"/>
    <property type="match status" value="1"/>
</dbReference>
<dbReference type="GO" id="GO:0005886">
    <property type="term" value="C:plasma membrane"/>
    <property type="evidence" value="ECO:0007669"/>
    <property type="project" value="UniProtKB-SubCell"/>
</dbReference>
<dbReference type="InterPro" id="IPR001460">
    <property type="entry name" value="PCN-bd_Tpept"/>
</dbReference>
<evidence type="ECO:0000256" key="9">
    <source>
        <dbReference type="ARBA" id="ARBA00022801"/>
    </source>
</evidence>
<evidence type="ECO:0000256" key="1">
    <source>
        <dbReference type="ARBA" id="ARBA00004236"/>
    </source>
</evidence>
<evidence type="ECO:0000259" key="19">
    <source>
        <dbReference type="Pfam" id="PF00912"/>
    </source>
</evidence>
<evidence type="ECO:0000256" key="11">
    <source>
        <dbReference type="ARBA" id="ARBA00022984"/>
    </source>
</evidence>
<evidence type="ECO:0000256" key="6">
    <source>
        <dbReference type="ARBA" id="ARBA00022670"/>
    </source>
</evidence>
<dbReference type="Pfam" id="PF00912">
    <property type="entry name" value="Transgly"/>
    <property type="match status" value="1"/>
</dbReference>
<dbReference type="GO" id="GO:0030288">
    <property type="term" value="C:outer membrane-bounded periplasmic space"/>
    <property type="evidence" value="ECO:0007669"/>
    <property type="project" value="TreeGrafter"/>
</dbReference>
<dbReference type="EMBL" id="LCAK01000001">
    <property type="protein sequence ID" value="KKR89231.1"/>
    <property type="molecule type" value="Genomic_DNA"/>
</dbReference>
<dbReference type="SUPFAM" id="SSF56601">
    <property type="entry name" value="beta-lactamase/transpeptidase-like"/>
    <property type="match status" value="1"/>
</dbReference>
<evidence type="ECO:0000256" key="8">
    <source>
        <dbReference type="ARBA" id="ARBA00022679"/>
    </source>
</evidence>
<comment type="subcellular location">
    <subcellularLocation>
        <location evidence="1">Cell membrane</location>
    </subcellularLocation>
</comment>
<gene>
    <name evidence="20" type="ORF">UU38_C0001G0133</name>
</gene>
<evidence type="ECO:0000256" key="3">
    <source>
        <dbReference type="ARBA" id="ARBA00007739"/>
    </source>
</evidence>
<sequence>MVQNKRRWLKIFGILLLIFFLATLFLLAKLSQIARELPDPKQFISSHQIAQSSKIYDRTGQVLLYEIYGQEKRTIIPFDQIPDYAKKSTIAIEDQNFYGHSAFDWRAITRAFLVNIMKGRVVQGGSTITQQLAKNAFLGPARTFERKIKELILSSWIEKRYSKDEILELYLNQIPYGSNAYGIEAASQVYFNKSAKDLSLAEAALLASLPKAPTYYSPWGAHVQELEQRKNYVLEQMFNLGFIDKEELERAKNFTLKFAEQNLGTIKAPHFVMMVRDYLIDKYGEDFLKNNGLKITTALDWNMQQIAENVVKEGAERNEKLYQGKNAALVAQNPKTGEILALIGSKDYFDSKNEGNFNVAAQGLRQPGSAFKPFAYLTVFKKGYSPETIVFDLATEFVPNNPDCPEIVNFLNDSKDCYHPENFDQKFKGPITLRNALAQSINIPAVKILYLAGLENTISTAKDLGITTLIDPSRYGLSLVLGGGEVKLIDMVNAYAAFAAEGVKHNQKIILKIEDSSGNVIESTADQATQAVEPHYVQLLNDVLSDENARRPLYQNSFNLTVFDDYQVALKTGTTNDYRDAWTIGYTPFLAVGVWAGNNHQEPMQKNAGSILAALPIWNTFMNKILKNYAPETFNKPPTQDIIEKPMLSGNYVNLDGGIHNILYYADKNDPLGQSPQNPENDAQFKNWEAPVQIWTRQNPISP</sequence>
<protein>
    <submittedName>
        <fullName evidence="20">Penicillin-binding protein</fullName>
    </submittedName>
</protein>
<dbReference type="FunFam" id="1.10.3810.10:FF:000001">
    <property type="entry name" value="Penicillin-binding protein 1A"/>
    <property type="match status" value="1"/>
</dbReference>
<dbReference type="PANTHER" id="PTHR32282">
    <property type="entry name" value="BINDING PROTEIN TRANSPEPTIDASE, PUTATIVE-RELATED"/>
    <property type="match status" value="1"/>
</dbReference>
<evidence type="ECO:0000256" key="14">
    <source>
        <dbReference type="ARBA" id="ARBA00023316"/>
    </source>
</evidence>
<evidence type="ECO:0000256" key="12">
    <source>
        <dbReference type="ARBA" id="ARBA00023136"/>
    </source>
</evidence>
<dbReference type="GO" id="GO:0071555">
    <property type="term" value="P:cell wall organization"/>
    <property type="evidence" value="ECO:0007669"/>
    <property type="project" value="UniProtKB-KW"/>
</dbReference>
<evidence type="ECO:0000256" key="16">
    <source>
        <dbReference type="ARBA" id="ARBA00049902"/>
    </source>
</evidence>
<keyword evidence="6" id="KW-0645">Protease</keyword>
<keyword evidence="7" id="KW-0328">Glycosyltransferase</keyword>
<evidence type="ECO:0000256" key="17">
    <source>
        <dbReference type="SAM" id="MobiDB-lite"/>
    </source>
</evidence>
<evidence type="ECO:0000256" key="15">
    <source>
        <dbReference type="ARBA" id="ARBA00034000"/>
    </source>
</evidence>
<feature type="domain" description="Penicillin-binding protein transpeptidase" evidence="18">
    <location>
        <begin position="328"/>
        <end position="596"/>
    </location>
</feature>
<dbReference type="SUPFAM" id="SSF53955">
    <property type="entry name" value="Lysozyme-like"/>
    <property type="match status" value="1"/>
</dbReference>
<comment type="similarity">
    <text evidence="3">In the N-terminal section; belongs to the glycosyltransferase 51 family.</text>
</comment>
<evidence type="ECO:0000256" key="5">
    <source>
        <dbReference type="ARBA" id="ARBA00022645"/>
    </source>
</evidence>
<dbReference type="Gene3D" id="1.10.3810.10">
    <property type="entry name" value="Biosynthetic peptidoglycan transglycosylase-like"/>
    <property type="match status" value="1"/>
</dbReference>
<dbReference type="InterPro" id="IPR012338">
    <property type="entry name" value="Beta-lactam/transpept-like"/>
</dbReference>
<dbReference type="InterPro" id="IPR023346">
    <property type="entry name" value="Lysozyme-like_dom_sf"/>
</dbReference>
<keyword evidence="9" id="KW-0378">Hydrolase</keyword>
<dbReference type="InterPro" id="IPR036950">
    <property type="entry name" value="PBP_transglycosylase"/>
</dbReference>